<dbReference type="EMBL" id="JAKNFS010000021">
    <property type="protein sequence ID" value="MCG4766605.1"/>
    <property type="molecule type" value="Genomic_DNA"/>
</dbReference>
<accession>A0A938Z6F6</accession>
<sequence>MREKAAAFFRKQKKEQWMLYFLLAAIGVVLLLPTGTKKTSEETEQPQETAARPAGDAGLSVQEEMEQRLCDALSQMDGVGAVHVVVTLESTGKKIVEKDVPTRSTTEENKKGEETGSVTSASQDEATVYEKTQNGAETPYVVSEEYPAVRGVLVIAEGGGNPVTVQEIQEAVMALFQVGANKIKVVKMK</sequence>
<dbReference type="EMBL" id="JAFHBD010000003">
    <property type="protein sequence ID" value="MBN2952154.1"/>
    <property type="molecule type" value="Genomic_DNA"/>
</dbReference>
<dbReference type="Proteomes" id="UP001199915">
    <property type="component" value="Unassembled WGS sequence"/>
</dbReference>
<protein>
    <submittedName>
        <fullName evidence="2">Stage III sporulation protein AG</fullName>
    </submittedName>
</protein>
<gene>
    <name evidence="2" type="ORF">JTJ23_00830</name>
    <name evidence="3" type="ORF">L0N21_13980</name>
</gene>
<dbReference type="GeneID" id="79856684"/>
<evidence type="ECO:0000313" key="4">
    <source>
        <dbReference type="Proteomes" id="UP000737612"/>
    </source>
</evidence>
<evidence type="ECO:0000313" key="2">
    <source>
        <dbReference type="EMBL" id="MBN2952154.1"/>
    </source>
</evidence>
<name>A0A938Z6F6_9FIRM</name>
<reference evidence="3" key="2">
    <citation type="submission" date="2022-01" db="EMBL/GenBank/DDBJ databases">
        <title>Collection of gut derived symbiotic bacterial strains cultured from healthy donors.</title>
        <authorList>
            <person name="Lin H."/>
            <person name="Kohout C."/>
            <person name="Waligurski E."/>
            <person name="Pamer E.G."/>
        </authorList>
    </citation>
    <scope>NUCLEOTIDE SEQUENCE</scope>
    <source>
        <strain evidence="3">DFI.5.49</strain>
    </source>
</reference>
<dbReference type="RefSeq" id="WP_055221404.1">
    <property type="nucleotide sequence ID" value="NZ_JAKNFS010000021.1"/>
</dbReference>
<feature type="region of interest" description="Disordered" evidence="1">
    <location>
        <begin position="39"/>
        <end position="63"/>
    </location>
</feature>
<comment type="caution">
    <text evidence="2">The sequence shown here is derived from an EMBL/GenBank/DDBJ whole genome shotgun (WGS) entry which is preliminary data.</text>
</comment>
<proteinExistence type="predicted"/>
<evidence type="ECO:0000313" key="3">
    <source>
        <dbReference type="EMBL" id="MCG4766605.1"/>
    </source>
</evidence>
<dbReference type="AlphaFoldDB" id="A0A938Z6F6"/>
<dbReference type="Proteomes" id="UP000737612">
    <property type="component" value="Unassembled WGS sequence"/>
</dbReference>
<feature type="compositionally biased region" description="Basic and acidic residues" evidence="1">
    <location>
        <begin position="97"/>
        <end position="114"/>
    </location>
</feature>
<reference evidence="2" key="1">
    <citation type="submission" date="2021-02" db="EMBL/GenBank/DDBJ databases">
        <title>Metagenome-assembled genomes from human diarrheal sample B26.</title>
        <authorList>
            <person name="Ateba T.P."/>
            <person name="Alayande K.A."/>
            <person name="Mwanza M."/>
        </authorList>
    </citation>
    <scope>NUCLEOTIDE SEQUENCE</scope>
    <source>
        <strain evidence="2">06WH</strain>
    </source>
</reference>
<feature type="region of interest" description="Disordered" evidence="1">
    <location>
        <begin position="97"/>
        <end position="125"/>
    </location>
</feature>
<evidence type="ECO:0000256" key="1">
    <source>
        <dbReference type="SAM" id="MobiDB-lite"/>
    </source>
</evidence>
<organism evidence="2 4">
    <name type="scientific">Fusicatenibacter saccharivorans</name>
    <dbReference type="NCBI Taxonomy" id="1150298"/>
    <lineage>
        <taxon>Bacteria</taxon>
        <taxon>Bacillati</taxon>
        <taxon>Bacillota</taxon>
        <taxon>Clostridia</taxon>
        <taxon>Lachnospirales</taxon>
        <taxon>Lachnospiraceae</taxon>
        <taxon>Fusicatenibacter</taxon>
    </lineage>
</organism>
<dbReference type="OrthoDB" id="2061035at2"/>